<proteinExistence type="predicted"/>
<dbReference type="EMBL" id="MLHL01000015">
    <property type="protein sequence ID" value="OOF49544.1"/>
    <property type="molecule type" value="Genomic_DNA"/>
</dbReference>
<feature type="transmembrane region" description="Helical" evidence="2">
    <location>
        <begin position="173"/>
        <end position="196"/>
    </location>
</feature>
<feature type="transmembrane region" description="Helical" evidence="2">
    <location>
        <begin position="244"/>
        <end position="264"/>
    </location>
</feature>
<dbReference type="Proteomes" id="UP000189161">
    <property type="component" value="Unassembled WGS sequence"/>
</dbReference>
<feature type="coiled-coil region" evidence="1">
    <location>
        <begin position="327"/>
        <end position="365"/>
    </location>
</feature>
<keyword evidence="1" id="KW-0175">Coiled coil</keyword>
<dbReference type="RefSeq" id="WP_077477887.1">
    <property type="nucleotide sequence ID" value="NZ_MLHL01000015.1"/>
</dbReference>
<accession>A0A1V3J3F6</accession>
<sequence length="491" mass="56589">MSFFSKIWKFFSNLFTLSPIEKSESIEAISKLPQFDEIEMKKMEQELDLTSQARKLGEKNIPSSSDHILSGIESSIRSEIERYRAKCASWRDSRINIQDKNLTDLVLQVKGLTDNALLIKESFTQKVNDLLSQRKIELDEVEQSFSRAKKELCEFRQKHRIDRDPIKPSGGKYFFMIMLLLALIIVEGVANAYFFAQGSDGGLIGGFIQAGMFAFVNVTLACVQGRYSLPFFNHRNMGLKLLGILAWIICLSLIITVALGVSHYRDAMALDVENTAKIALNHFISSPFTFNDINSWVLCAVTCIFGIAAAFDGLYLNDPYPFYGKTDARYKDKRDEYDSLINELKEEIEEFKEEALMNLDNYEKLLRNNLVQQDKIINDKIHTHSVFEHRMEHAQTTLQGLVQKFRNENAAYRTTPAPLYFQKEIELKKIDLQAEFDPNHDRDNLDKSEQKANEFFTRIADFKAEINRTFNQQFDHLNAIYDMKFNGGLNE</sequence>
<organism evidence="3 4">
    <name type="scientific">Rodentibacter trehalosifermentans</name>
    <dbReference type="NCBI Taxonomy" id="1908263"/>
    <lineage>
        <taxon>Bacteria</taxon>
        <taxon>Pseudomonadati</taxon>
        <taxon>Pseudomonadota</taxon>
        <taxon>Gammaproteobacteria</taxon>
        <taxon>Pasteurellales</taxon>
        <taxon>Pasteurellaceae</taxon>
        <taxon>Rodentibacter</taxon>
    </lineage>
</organism>
<evidence type="ECO:0000256" key="2">
    <source>
        <dbReference type="SAM" id="Phobius"/>
    </source>
</evidence>
<reference evidence="3 4" key="1">
    <citation type="submission" date="2016-10" db="EMBL/GenBank/DDBJ databases">
        <title>Rodentibacter gen. nov. and new species.</title>
        <authorList>
            <person name="Christensen H."/>
        </authorList>
    </citation>
    <scope>NUCLEOTIDE SEQUENCE [LARGE SCALE GENOMIC DNA]</scope>
    <source>
        <strain evidence="3 4">H1987082031</strain>
    </source>
</reference>
<name>A0A1V3J3F6_9PAST</name>
<feature type="transmembrane region" description="Helical" evidence="2">
    <location>
        <begin position="295"/>
        <end position="316"/>
    </location>
</feature>
<evidence type="ECO:0000313" key="4">
    <source>
        <dbReference type="Proteomes" id="UP000189161"/>
    </source>
</evidence>
<evidence type="ECO:0000313" key="3">
    <source>
        <dbReference type="EMBL" id="OOF49544.1"/>
    </source>
</evidence>
<keyword evidence="2" id="KW-0812">Transmembrane</keyword>
<comment type="caution">
    <text evidence="3">The sequence shown here is derived from an EMBL/GenBank/DDBJ whole genome shotgun (WGS) entry which is preliminary data.</text>
</comment>
<keyword evidence="2" id="KW-0472">Membrane</keyword>
<keyword evidence="4" id="KW-1185">Reference proteome</keyword>
<evidence type="ECO:0000256" key="1">
    <source>
        <dbReference type="SAM" id="Coils"/>
    </source>
</evidence>
<dbReference type="AlphaFoldDB" id="A0A1V3J3F6"/>
<protein>
    <submittedName>
        <fullName evidence="3">Uncharacterized protein</fullName>
    </submittedName>
</protein>
<dbReference type="OrthoDB" id="9795988at2"/>
<keyword evidence="2" id="KW-1133">Transmembrane helix</keyword>
<gene>
    <name evidence="3" type="ORF">BKK52_03255</name>
</gene>
<feature type="transmembrane region" description="Helical" evidence="2">
    <location>
        <begin position="202"/>
        <end position="223"/>
    </location>
</feature>